<dbReference type="Proteomes" id="UP000831796">
    <property type="component" value="Chromosome"/>
</dbReference>
<evidence type="ECO:0000256" key="1">
    <source>
        <dbReference type="ARBA" id="ARBA00005336"/>
    </source>
</evidence>
<dbReference type="PANTHER" id="PTHR42715:SF10">
    <property type="entry name" value="BETA-GLUCOSIDASE"/>
    <property type="match status" value="1"/>
</dbReference>
<dbReference type="AlphaFoldDB" id="A0A8T9Q7M3"/>
<keyword evidence="5" id="KW-1185">Reference proteome</keyword>
<dbReference type="InterPro" id="IPR013783">
    <property type="entry name" value="Ig-like_fold"/>
</dbReference>
<accession>A0A8T9Q7M3</accession>
<dbReference type="EMBL" id="CP095046">
    <property type="protein sequence ID" value="UOQ73135.1"/>
    <property type="molecule type" value="Genomic_DNA"/>
</dbReference>
<proteinExistence type="inferred from homology"/>
<dbReference type="Gene3D" id="2.60.40.10">
    <property type="entry name" value="Immunoglobulins"/>
    <property type="match status" value="1"/>
</dbReference>
<protein>
    <submittedName>
        <fullName evidence="4">Fibronectin type III-like domain-contianing protein</fullName>
    </submittedName>
</protein>
<dbReference type="KEGG" id="hcu:MUN79_03955"/>
<dbReference type="GO" id="GO:0016787">
    <property type="term" value="F:hydrolase activity"/>
    <property type="evidence" value="ECO:0007669"/>
    <property type="project" value="UniProtKB-KW"/>
</dbReference>
<evidence type="ECO:0000313" key="5">
    <source>
        <dbReference type="Proteomes" id="UP000831796"/>
    </source>
</evidence>
<sequence>MLTEYGEGLSYSSFRYSNLRLSDSVLSGSGTMRATVQVTNTSKRAGKEAVLWFLTDEVGRITRPVRLLKHFEKREFQPGESRDMVFEIQPQKHLSYPNAQGQAQLEDGYFTLRVGDQARRFRYAGPAASTSAPMGRRAPAPNLRIVGPGWRVLDLGALVNFALHLQFLPS</sequence>
<evidence type="ECO:0000256" key="2">
    <source>
        <dbReference type="ARBA" id="ARBA00022801"/>
    </source>
</evidence>
<dbReference type="SMART" id="SM01217">
    <property type="entry name" value="Fn3_like"/>
    <property type="match status" value="1"/>
</dbReference>
<dbReference type="InterPro" id="IPR050288">
    <property type="entry name" value="Cellulose_deg_GH3"/>
</dbReference>
<evidence type="ECO:0000259" key="3">
    <source>
        <dbReference type="SMART" id="SM01217"/>
    </source>
</evidence>
<dbReference type="PANTHER" id="PTHR42715">
    <property type="entry name" value="BETA-GLUCOSIDASE"/>
    <property type="match status" value="1"/>
</dbReference>
<comment type="similarity">
    <text evidence="1">Belongs to the glycosyl hydrolase 3 family.</text>
</comment>
<organism evidence="4 5">
    <name type="scientific">Hymenobacter cellulosilyticus</name>
    <dbReference type="NCBI Taxonomy" id="2932248"/>
    <lineage>
        <taxon>Bacteria</taxon>
        <taxon>Pseudomonadati</taxon>
        <taxon>Bacteroidota</taxon>
        <taxon>Cytophagia</taxon>
        <taxon>Cytophagales</taxon>
        <taxon>Hymenobacteraceae</taxon>
        <taxon>Hymenobacter</taxon>
    </lineage>
</organism>
<keyword evidence="2" id="KW-0378">Hydrolase</keyword>
<evidence type="ECO:0000313" key="4">
    <source>
        <dbReference type="EMBL" id="UOQ73135.1"/>
    </source>
</evidence>
<dbReference type="Pfam" id="PF14310">
    <property type="entry name" value="Fn3-like"/>
    <property type="match status" value="1"/>
</dbReference>
<dbReference type="InterPro" id="IPR026891">
    <property type="entry name" value="Fn3-like"/>
</dbReference>
<gene>
    <name evidence="4" type="ORF">MUN79_03955</name>
</gene>
<reference evidence="4" key="1">
    <citation type="submission" date="2022-04" db="EMBL/GenBank/DDBJ databases">
        <title>Hymenobacter sp. isolated from the air.</title>
        <authorList>
            <person name="Won M."/>
            <person name="Lee C.-M."/>
            <person name="Woen H.-Y."/>
            <person name="Kwon S.-W."/>
        </authorList>
    </citation>
    <scope>NUCLEOTIDE SEQUENCE</scope>
    <source>
        <strain evidence="4">5116S-3</strain>
    </source>
</reference>
<feature type="domain" description="Fibronectin type III-like" evidence="3">
    <location>
        <begin position="48"/>
        <end position="118"/>
    </location>
</feature>
<name>A0A8T9Q7M3_9BACT</name>
<dbReference type="RefSeq" id="WP_244676490.1">
    <property type="nucleotide sequence ID" value="NZ_CP095046.1"/>
</dbReference>